<evidence type="ECO:0000313" key="2">
    <source>
        <dbReference type="EMBL" id="KAJ7325543.1"/>
    </source>
</evidence>
<reference evidence="2" key="1">
    <citation type="submission" date="2023-03" db="EMBL/GenBank/DDBJ databases">
        <title>Massive genome expansion in bonnet fungi (Mycena s.s.) driven by repeated elements and novel gene families across ecological guilds.</title>
        <authorList>
            <consortium name="Lawrence Berkeley National Laboratory"/>
            <person name="Harder C.B."/>
            <person name="Miyauchi S."/>
            <person name="Viragh M."/>
            <person name="Kuo A."/>
            <person name="Thoen E."/>
            <person name="Andreopoulos B."/>
            <person name="Lu D."/>
            <person name="Skrede I."/>
            <person name="Drula E."/>
            <person name="Henrissat B."/>
            <person name="Morin E."/>
            <person name="Kohler A."/>
            <person name="Barry K."/>
            <person name="LaButti K."/>
            <person name="Morin E."/>
            <person name="Salamov A."/>
            <person name="Lipzen A."/>
            <person name="Mereny Z."/>
            <person name="Hegedus B."/>
            <person name="Baldrian P."/>
            <person name="Stursova M."/>
            <person name="Weitz H."/>
            <person name="Taylor A."/>
            <person name="Grigoriev I.V."/>
            <person name="Nagy L.G."/>
            <person name="Martin F."/>
            <person name="Kauserud H."/>
        </authorList>
    </citation>
    <scope>NUCLEOTIDE SEQUENCE</scope>
    <source>
        <strain evidence="2">CBHHK002</strain>
    </source>
</reference>
<name>A0AAD6ZJC2_9AGAR</name>
<proteinExistence type="predicted"/>
<dbReference type="AlphaFoldDB" id="A0AAD6ZJC2"/>
<dbReference type="EMBL" id="JARIHO010000044">
    <property type="protein sequence ID" value="KAJ7325543.1"/>
    <property type="molecule type" value="Genomic_DNA"/>
</dbReference>
<evidence type="ECO:0000256" key="1">
    <source>
        <dbReference type="SAM" id="MobiDB-lite"/>
    </source>
</evidence>
<keyword evidence="3" id="KW-1185">Reference proteome</keyword>
<sequence length="296" mass="32505">MSILDLSIEKVSSMMVTTIPGLKMTSTLCTSHFPSNPHEKPGQDIRTEETFIVTALPQIVRDGYDLSPSIQDTKFAVTPIHTNEEYSLFNKALRPSGTFAAATGPPNFKRMAKWWSAQVDGKKIFFKFPKHFQAHFKTWNALCTKLMTMQLTENARAEFMDIIVVLDESFSPVVQGRKAAPSSAKIALCNLQIRDISDIPTASTSKATLDPSRLLPPPPRVSPPPPIQFQSAPQPPPITTVLASTSRPKPRALKNCAVCESVKDFRQAPECPGSGKRSLCPHWKEAGAVGPIKLVP</sequence>
<protein>
    <submittedName>
        <fullName evidence="2">Uncharacterized protein</fullName>
    </submittedName>
</protein>
<comment type="caution">
    <text evidence="2">The sequence shown here is derived from an EMBL/GenBank/DDBJ whole genome shotgun (WGS) entry which is preliminary data.</text>
</comment>
<accession>A0AAD6ZJC2</accession>
<gene>
    <name evidence="2" type="ORF">DFH08DRAFT_1028407</name>
</gene>
<dbReference type="Proteomes" id="UP001218218">
    <property type="component" value="Unassembled WGS sequence"/>
</dbReference>
<feature type="compositionally biased region" description="Pro residues" evidence="1">
    <location>
        <begin position="214"/>
        <end position="238"/>
    </location>
</feature>
<organism evidence="2 3">
    <name type="scientific">Mycena albidolilacea</name>
    <dbReference type="NCBI Taxonomy" id="1033008"/>
    <lineage>
        <taxon>Eukaryota</taxon>
        <taxon>Fungi</taxon>
        <taxon>Dikarya</taxon>
        <taxon>Basidiomycota</taxon>
        <taxon>Agaricomycotina</taxon>
        <taxon>Agaricomycetes</taxon>
        <taxon>Agaricomycetidae</taxon>
        <taxon>Agaricales</taxon>
        <taxon>Marasmiineae</taxon>
        <taxon>Mycenaceae</taxon>
        <taxon>Mycena</taxon>
    </lineage>
</organism>
<evidence type="ECO:0000313" key="3">
    <source>
        <dbReference type="Proteomes" id="UP001218218"/>
    </source>
</evidence>
<feature type="region of interest" description="Disordered" evidence="1">
    <location>
        <begin position="202"/>
        <end position="246"/>
    </location>
</feature>